<feature type="domain" description="Ribosomal RNA large subunit methyltransferase K/L-like methyltransferase" evidence="3">
    <location>
        <begin position="199"/>
        <end position="363"/>
    </location>
</feature>
<dbReference type="GO" id="GO:0008168">
    <property type="term" value="F:methyltransferase activity"/>
    <property type="evidence" value="ECO:0007669"/>
    <property type="project" value="UniProtKB-KW"/>
</dbReference>
<evidence type="ECO:0000256" key="2">
    <source>
        <dbReference type="ARBA" id="ARBA00022679"/>
    </source>
</evidence>
<dbReference type="SUPFAM" id="SSF53335">
    <property type="entry name" value="S-adenosyl-L-methionine-dependent methyltransferases"/>
    <property type="match status" value="1"/>
</dbReference>
<sequence>MGKFLCSIITKPRLQEFSISELISLSSLYNIPTQDLFSHYNFSFSTDQEYTDYFLKAIEHNPFIYTNIPSSDICKKIASRSICTERFTYHISHGDSIETLISNTINEYNSNLEIKDIISADTPFEFRFDTYLQKISQEQKQAIIQAFAPVPFRGKVELKSPERTFIVSICAGNMYFGLEVARSKIKRTCFYSKYNLAEREYLGPTTTDIELALLMVNQGQVVENSLVLDPFVGTGGILLAASVFGGVCYGGDIDMRVLKGLGVGRSTKNTQADIFTNFSNYGFKKPEILRCDNSTPCLRPINFFDCLICDPPYGVRAASRKTHKNTTEVYEGTKVFYDLLDFAAGMLRIGGRLVYLLPTERKLYDPLGLPKHPLLKIVANSENVLSRKISRRLITMERVGNAEGCDDENQKGFYQDIRTTWFRKEMR</sequence>
<keyword evidence="2" id="KW-0808">Transferase</keyword>
<dbReference type="InterPro" id="IPR000241">
    <property type="entry name" value="RlmKL-like_Mtase"/>
</dbReference>
<dbReference type="AlphaFoldDB" id="A0A1R2AZ56"/>
<dbReference type="GO" id="GO:0003676">
    <property type="term" value="F:nucleic acid binding"/>
    <property type="evidence" value="ECO:0007669"/>
    <property type="project" value="InterPro"/>
</dbReference>
<reference evidence="5 6" key="1">
    <citation type="submission" date="2016-11" db="EMBL/GenBank/DDBJ databases">
        <title>The macronuclear genome of Stentor coeruleus: a giant cell with tiny introns.</title>
        <authorList>
            <person name="Slabodnick M."/>
            <person name="Ruby J.G."/>
            <person name="Reiff S.B."/>
            <person name="Swart E.C."/>
            <person name="Gosai S."/>
            <person name="Prabakaran S."/>
            <person name="Witkowska E."/>
            <person name="Larue G.E."/>
            <person name="Fisher S."/>
            <person name="Freeman R.M."/>
            <person name="Gunawardena J."/>
            <person name="Chu W."/>
            <person name="Stover N.A."/>
            <person name="Gregory B.D."/>
            <person name="Nowacki M."/>
            <person name="Derisi J."/>
            <person name="Roy S.W."/>
            <person name="Marshall W.F."/>
            <person name="Sood P."/>
        </authorList>
    </citation>
    <scope>NUCLEOTIDE SEQUENCE [LARGE SCALE GENOMIC DNA]</scope>
    <source>
        <strain evidence="5">WM001</strain>
    </source>
</reference>
<proteinExistence type="predicted"/>
<comment type="caution">
    <text evidence="5">The sequence shown here is derived from an EMBL/GenBank/DDBJ whole genome shotgun (WGS) entry which is preliminary data.</text>
</comment>
<keyword evidence="6" id="KW-1185">Reference proteome</keyword>
<dbReference type="GO" id="GO:0005737">
    <property type="term" value="C:cytoplasm"/>
    <property type="evidence" value="ECO:0007669"/>
    <property type="project" value="TreeGrafter"/>
</dbReference>
<dbReference type="Proteomes" id="UP000187209">
    <property type="component" value="Unassembled WGS sequence"/>
</dbReference>
<organism evidence="5 6">
    <name type="scientific">Stentor coeruleus</name>
    <dbReference type="NCBI Taxonomy" id="5963"/>
    <lineage>
        <taxon>Eukaryota</taxon>
        <taxon>Sar</taxon>
        <taxon>Alveolata</taxon>
        <taxon>Ciliophora</taxon>
        <taxon>Postciliodesmatophora</taxon>
        <taxon>Heterotrichea</taxon>
        <taxon>Heterotrichida</taxon>
        <taxon>Stentoridae</taxon>
        <taxon>Stentor</taxon>
    </lineage>
</organism>
<dbReference type="Pfam" id="PF25904">
    <property type="entry name" value="Tmrp11_N"/>
    <property type="match status" value="1"/>
</dbReference>
<dbReference type="PANTHER" id="PTHR13370:SF3">
    <property type="entry name" value="TRNA (GUANINE(10)-N2)-METHYLTRANSFERASE HOMOLOG"/>
    <property type="match status" value="1"/>
</dbReference>
<gene>
    <name evidence="5" type="ORF">SteCoe_32375</name>
</gene>
<dbReference type="OrthoDB" id="296065at2759"/>
<dbReference type="PANTHER" id="PTHR13370">
    <property type="entry name" value="RNA METHYLASE-RELATED"/>
    <property type="match status" value="1"/>
</dbReference>
<keyword evidence="1" id="KW-0489">Methyltransferase</keyword>
<accession>A0A1R2AZ56</accession>
<dbReference type="InterPro" id="IPR002052">
    <property type="entry name" value="DNA_methylase_N6_adenine_CS"/>
</dbReference>
<dbReference type="PIRSF" id="PIRSF017259">
    <property type="entry name" value="tRNA_mtfrase_TRM11"/>
    <property type="match status" value="1"/>
</dbReference>
<dbReference type="InterPro" id="IPR029063">
    <property type="entry name" value="SAM-dependent_MTases_sf"/>
</dbReference>
<evidence type="ECO:0000259" key="4">
    <source>
        <dbReference type="Pfam" id="PF25904"/>
    </source>
</evidence>
<dbReference type="PROSITE" id="PS00092">
    <property type="entry name" value="N6_MTASE"/>
    <property type="match status" value="1"/>
</dbReference>
<evidence type="ECO:0000313" key="6">
    <source>
        <dbReference type="Proteomes" id="UP000187209"/>
    </source>
</evidence>
<name>A0A1R2AZ56_9CILI</name>
<evidence type="ECO:0000313" key="5">
    <source>
        <dbReference type="EMBL" id="OMJ69813.1"/>
    </source>
</evidence>
<evidence type="ECO:0000256" key="1">
    <source>
        <dbReference type="ARBA" id="ARBA00022603"/>
    </source>
</evidence>
<feature type="domain" description="tRNA (guanine(10)-N(2))-methyltransferase TRMT11 N-terminal" evidence="4">
    <location>
        <begin position="59"/>
        <end position="167"/>
    </location>
</feature>
<dbReference type="CDD" id="cd02440">
    <property type="entry name" value="AdoMet_MTases"/>
    <property type="match status" value="1"/>
</dbReference>
<dbReference type="Gene3D" id="3.40.50.150">
    <property type="entry name" value="Vaccinia Virus protein VP39"/>
    <property type="match status" value="1"/>
</dbReference>
<protein>
    <submittedName>
        <fullName evidence="5">Uncharacterized protein</fullName>
    </submittedName>
</protein>
<dbReference type="Pfam" id="PF01170">
    <property type="entry name" value="UPF0020"/>
    <property type="match status" value="1"/>
</dbReference>
<dbReference type="PRINTS" id="PR00507">
    <property type="entry name" value="N12N6MTFRASE"/>
</dbReference>
<dbReference type="InterPro" id="IPR059073">
    <property type="entry name" value="TRMT11_N"/>
</dbReference>
<dbReference type="GO" id="GO:0043527">
    <property type="term" value="C:tRNA methyltransferase complex"/>
    <property type="evidence" value="ECO:0007669"/>
    <property type="project" value="UniProtKB-ARBA"/>
</dbReference>
<dbReference type="EMBL" id="MPUH01001155">
    <property type="protein sequence ID" value="OMJ69813.1"/>
    <property type="molecule type" value="Genomic_DNA"/>
</dbReference>
<evidence type="ECO:0000259" key="3">
    <source>
        <dbReference type="Pfam" id="PF01170"/>
    </source>
</evidence>
<dbReference type="GO" id="GO:0032259">
    <property type="term" value="P:methylation"/>
    <property type="evidence" value="ECO:0007669"/>
    <property type="project" value="UniProtKB-KW"/>
</dbReference>